<dbReference type="PROSITE" id="PS51935">
    <property type="entry name" value="NLPC_P60"/>
    <property type="match status" value="1"/>
</dbReference>
<proteinExistence type="inferred from homology"/>
<dbReference type="PANTHER" id="PTHR47053:SF1">
    <property type="entry name" value="MUREIN DD-ENDOPEPTIDASE MEPH-RELATED"/>
    <property type="match status" value="1"/>
</dbReference>
<evidence type="ECO:0000256" key="3">
    <source>
        <dbReference type="ARBA" id="ARBA00022801"/>
    </source>
</evidence>
<dbReference type="STRING" id="279824.SAMN03080617_02699"/>
<keyword evidence="3" id="KW-0378">Hydrolase</keyword>
<sequence length="160" mass="18017">MKGQKVFLKFLPVFFLFGLFFFQSCRSKKIPKDSPAFTVVETAKSYRGTPYRYGGTTRAGMDCSALVYHSYYAVGINLPRMSADQSKLGQKINLNQVRPGDLLFFATGKRKNQVTHSGIVTESVKGDIRFIHASTSLGVTEDYLSSRYWSGVFLFAKRIL</sequence>
<dbReference type="Proteomes" id="UP000198756">
    <property type="component" value="Unassembled WGS sequence"/>
</dbReference>
<dbReference type="InterPro" id="IPR000064">
    <property type="entry name" value="NLP_P60_dom"/>
</dbReference>
<dbReference type="GO" id="GO:0006508">
    <property type="term" value="P:proteolysis"/>
    <property type="evidence" value="ECO:0007669"/>
    <property type="project" value="UniProtKB-KW"/>
</dbReference>
<dbReference type="InterPro" id="IPR051202">
    <property type="entry name" value="Peptidase_C40"/>
</dbReference>
<keyword evidence="4" id="KW-0788">Thiol protease</keyword>
<reference evidence="7" key="1">
    <citation type="submission" date="2016-10" db="EMBL/GenBank/DDBJ databases">
        <authorList>
            <person name="Varghese N."/>
            <person name="Submissions S."/>
        </authorList>
    </citation>
    <scope>NUCLEOTIDE SEQUENCE [LARGE SCALE GENOMIC DNA]</scope>
    <source>
        <strain evidence="7">DSM 22703</strain>
    </source>
</reference>
<evidence type="ECO:0000256" key="2">
    <source>
        <dbReference type="ARBA" id="ARBA00022670"/>
    </source>
</evidence>
<evidence type="ECO:0000313" key="7">
    <source>
        <dbReference type="Proteomes" id="UP000198756"/>
    </source>
</evidence>
<dbReference type="InterPro" id="IPR038765">
    <property type="entry name" value="Papain-like_cys_pep_sf"/>
</dbReference>
<protein>
    <submittedName>
        <fullName evidence="6">NlpC/P60 family protein</fullName>
    </submittedName>
</protein>
<evidence type="ECO:0000256" key="1">
    <source>
        <dbReference type="ARBA" id="ARBA00007074"/>
    </source>
</evidence>
<accession>A0A1G5YPC3</accession>
<feature type="domain" description="NlpC/P60" evidence="5">
    <location>
        <begin position="33"/>
        <end position="160"/>
    </location>
</feature>
<dbReference type="GO" id="GO:0008234">
    <property type="term" value="F:cysteine-type peptidase activity"/>
    <property type="evidence" value="ECO:0007669"/>
    <property type="project" value="UniProtKB-KW"/>
</dbReference>
<dbReference type="AlphaFoldDB" id="A0A1G5YPC3"/>
<gene>
    <name evidence="6" type="ORF">SAMN03080617_02699</name>
</gene>
<comment type="similarity">
    <text evidence="1">Belongs to the peptidase C40 family.</text>
</comment>
<dbReference type="RefSeq" id="WP_407640247.1">
    <property type="nucleotide sequence ID" value="NZ_FMXE01000019.1"/>
</dbReference>
<dbReference type="Gene3D" id="3.90.1720.10">
    <property type="entry name" value="endopeptidase domain like (from Nostoc punctiforme)"/>
    <property type="match status" value="1"/>
</dbReference>
<dbReference type="PANTHER" id="PTHR47053">
    <property type="entry name" value="MUREIN DD-ENDOPEPTIDASE MEPH-RELATED"/>
    <property type="match status" value="1"/>
</dbReference>
<dbReference type="PROSITE" id="PS51257">
    <property type="entry name" value="PROKAR_LIPOPROTEIN"/>
    <property type="match status" value="1"/>
</dbReference>
<name>A0A1G5YPC3_9BACT</name>
<keyword evidence="7" id="KW-1185">Reference proteome</keyword>
<keyword evidence="2" id="KW-0645">Protease</keyword>
<evidence type="ECO:0000256" key="4">
    <source>
        <dbReference type="ARBA" id="ARBA00022807"/>
    </source>
</evidence>
<organism evidence="6 7">
    <name type="scientific">Algoriphagus alkaliphilus</name>
    <dbReference type="NCBI Taxonomy" id="279824"/>
    <lineage>
        <taxon>Bacteria</taxon>
        <taxon>Pseudomonadati</taxon>
        <taxon>Bacteroidota</taxon>
        <taxon>Cytophagia</taxon>
        <taxon>Cytophagales</taxon>
        <taxon>Cyclobacteriaceae</taxon>
        <taxon>Algoriphagus</taxon>
    </lineage>
</organism>
<dbReference type="Pfam" id="PF00877">
    <property type="entry name" value="NLPC_P60"/>
    <property type="match status" value="1"/>
</dbReference>
<evidence type="ECO:0000313" key="6">
    <source>
        <dbReference type="EMBL" id="SDA84274.1"/>
    </source>
</evidence>
<dbReference type="SUPFAM" id="SSF54001">
    <property type="entry name" value="Cysteine proteinases"/>
    <property type="match status" value="1"/>
</dbReference>
<evidence type="ECO:0000259" key="5">
    <source>
        <dbReference type="PROSITE" id="PS51935"/>
    </source>
</evidence>
<dbReference type="EMBL" id="FMXE01000019">
    <property type="protein sequence ID" value="SDA84274.1"/>
    <property type="molecule type" value="Genomic_DNA"/>
</dbReference>